<gene>
    <name evidence="1" type="ORF">SAMN05216387_10866</name>
</gene>
<dbReference type="EMBL" id="FOBH01000008">
    <property type="protein sequence ID" value="SEL31100.1"/>
    <property type="molecule type" value="Genomic_DNA"/>
</dbReference>
<accession>A0A1H7P5F7</accession>
<dbReference type="InterPro" id="IPR026337">
    <property type="entry name" value="AKG_HExxH"/>
</dbReference>
<name>A0A1H7P5F7_9PROT</name>
<reference evidence="1 2" key="1">
    <citation type="submission" date="2016-10" db="EMBL/GenBank/DDBJ databases">
        <authorList>
            <person name="de Groot N.N."/>
        </authorList>
    </citation>
    <scope>NUCLEOTIDE SEQUENCE [LARGE SCALE GENOMIC DNA]</scope>
    <source>
        <strain evidence="1 2">Nv1</strain>
    </source>
</reference>
<sequence>MNAEDARQAGSTEPFLKYVLNDCAGLCYPSAPGNTVDVLFGLAALRRAERWRHQLDAAVAAADSSEAQLAQRAIAVLGSLFAGSRARLFSTPLAEIDTVPCVDRADFSRLDEKKRVLSGIRNLLHHPDVRNIAFVLPPCLFTDGAFYLPHAHALLFSGPPEVTIAVVESEGNTRFTWSDGLTLTLPNDGSRLPSGFSHSRLKPLPHIGGFPVLNSIAETAPLLSGFGPAADHEIGPAAERIEAALELLSQVWPLAYHALQRHVQALCILKQRSYSRSHSPSELPGTIFMSADDIERIGDLLCHESSHVRMNVFRLYDPLAAARTPESEAAGFTSPWRPDLRPLRGLLDGVHAFLNVCRYHRRLGERLSNAWASAAIYQRQKRNIIQASMTLRQHAIPTRLGAMLLEEFSREEALL</sequence>
<dbReference type="Proteomes" id="UP000198620">
    <property type="component" value="Unassembled WGS sequence"/>
</dbReference>
<evidence type="ECO:0000313" key="1">
    <source>
        <dbReference type="EMBL" id="SEL31100.1"/>
    </source>
</evidence>
<dbReference type="RefSeq" id="WP_177171839.1">
    <property type="nucleotide sequence ID" value="NZ_FOBH01000008.1"/>
</dbReference>
<protein>
    <submittedName>
        <fullName evidence="1">HEXXH motif-containing protein</fullName>
    </submittedName>
</protein>
<dbReference type="NCBIfam" id="TIGR04267">
    <property type="entry name" value="mod_HExxH"/>
    <property type="match status" value="1"/>
</dbReference>
<dbReference type="AlphaFoldDB" id="A0A1H7P5F7"/>
<evidence type="ECO:0000313" key="2">
    <source>
        <dbReference type="Proteomes" id="UP000198620"/>
    </source>
</evidence>
<dbReference type="STRING" id="1233.SAMN05216387_10866"/>
<keyword evidence="2" id="KW-1185">Reference proteome</keyword>
<proteinExistence type="predicted"/>
<organism evidence="1 2">
    <name type="scientific">Nitrosovibrio tenuis</name>
    <dbReference type="NCBI Taxonomy" id="1233"/>
    <lineage>
        <taxon>Bacteria</taxon>
        <taxon>Pseudomonadati</taxon>
        <taxon>Pseudomonadota</taxon>
        <taxon>Betaproteobacteria</taxon>
        <taxon>Nitrosomonadales</taxon>
        <taxon>Nitrosomonadaceae</taxon>
        <taxon>Nitrosovibrio</taxon>
    </lineage>
</organism>